<dbReference type="Pfam" id="PF07963">
    <property type="entry name" value="N_methyl"/>
    <property type="match status" value="1"/>
</dbReference>
<accession>A0A845BR62</accession>
<evidence type="ECO:0000259" key="11">
    <source>
        <dbReference type="Pfam" id="PF12019"/>
    </source>
</evidence>
<dbReference type="Pfam" id="PF12019">
    <property type="entry name" value="GspH"/>
    <property type="match status" value="1"/>
</dbReference>
<evidence type="ECO:0000256" key="4">
    <source>
        <dbReference type="ARBA" id="ARBA00022481"/>
    </source>
</evidence>
<dbReference type="Proteomes" id="UP000467214">
    <property type="component" value="Unassembled WGS sequence"/>
</dbReference>
<dbReference type="AlphaFoldDB" id="A0A845BR62"/>
<evidence type="ECO:0000256" key="3">
    <source>
        <dbReference type="ARBA" id="ARBA00022475"/>
    </source>
</evidence>
<evidence type="ECO:0000256" key="5">
    <source>
        <dbReference type="ARBA" id="ARBA00022519"/>
    </source>
</evidence>
<protein>
    <recommendedName>
        <fullName evidence="2">Type II secretion system protein H</fullName>
    </recommendedName>
    <alternativeName>
        <fullName evidence="10">General secretion pathway protein H</fullName>
    </alternativeName>
</protein>
<evidence type="ECO:0000256" key="1">
    <source>
        <dbReference type="ARBA" id="ARBA00004377"/>
    </source>
</evidence>
<dbReference type="InterPro" id="IPR012902">
    <property type="entry name" value="N_methyl_site"/>
</dbReference>
<organism evidence="12 13">
    <name type="scientific">Craterilacuibacter sinensis</name>
    <dbReference type="NCBI Taxonomy" id="2686017"/>
    <lineage>
        <taxon>Bacteria</taxon>
        <taxon>Pseudomonadati</taxon>
        <taxon>Pseudomonadota</taxon>
        <taxon>Betaproteobacteria</taxon>
        <taxon>Neisseriales</taxon>
        <taxon>Neisseriaceae</taxon>
        <taxon>Craterilacuibacter</taxon>
    </lineage>
</organism>
<dbReference type="NCBIfam" id="TIGR02532">
    <property type="entry name" value="IV_pilin_GFxxxE"/>
    <property type="match status" value="1"/>
</dbReference>
<keyword evidence="13" id="KW-1185">Reference proteome</keyword>
<dbReference type="InterPro" id="IPR022346">
    <property type="entry name" value="T2SS_GspH"/>
</dbReference>
<evidence type="ECO:0000256" key="2">
    <source>
        <dbReference type="ARBA" id="ARBA00021549"/>
    </source>
</evidence>
<dbReference type="SUPFAM" id="SSF54523">
    <property type="entry name" value="Pili subunits"/>
    <property type="match status" value="1"/>
</dbReference>
<dbReference type="RefSeq" id="WP_160797554.1">
    <property type="nucleotide sequence ID" value="NZ_WSSB01000011.1"/>
</dbReference>
<dbReference type="InterPro" id="IPR045584">
    <property type="entry name" value="Pilin-like"/>
</dbReference>
<evidence type="ECO:0000256" key="8">
    <source>
        <dbReference type="ARBA" id="ARBA00023136"/>
    </source>
</evidence>
<comment type="caution">
    <text evidence="12">The sequence shown here is derived from an EMBL/GenBank/DDBJ whole genome shotgun (WGS) entry which is preliminary data.</text>
</comment>
<gene>
    <name evidence="12" type="ORF">GQF02_12140</name>
</gene>
<evidence type="ECO:0000313" key="13">
    <source>
        <dbReference type="Proteomes" id="UP000467214"/>
    </source>
</evidence>
<dbReference type="Gene3D" id="3.30.700.10">
    <property type="entry name" value="Glycoprotein, Type 4 Pilin"/>
    <property type="match status" value="1"/>
</dbReference>
<keyword evidence="6" id="KW-0812">Transmembrane</keyword>
<keyword evidence="5" id="KW-0997">Cell inner membrane</keyword>
<name>A0A845BR62_9NEIS</name>
<evidence type="ECO:0000256" key="10">
    <source>
        <dbReference type="ARBA" id="ARBA00030775"/>
    </source>
</evidence>
<dbReference type="PROSITE" id="PS00409">
    <property type="entry name" value="PROKAR_NTER_METHYL"/>
    <property type="match status" value="1"/>
</dbReference>
<dbReference type="GO" id="GO:0005886">
    <property type="term" value="C:plasma membrane"/>
    <property type="evidence" value="ECO:0007669"/>
    <property type="project" value="UniProtKB-SubCell"/>
</dbReference>
<keyword evidence="8" id="KW-0472">Membrane</keyword>
<proteinExistence type="inferred from homology"/>
<dbReference type="GO" id="GO:0015627">
    <property type="term" value="C:type II protein secretion system complex"/>
    <property type="evidence" value="ECO:0007669"/>
    <property type="project" value="InterPro"/>
</dbReference>
<evidence type="ECO:0000256" key="9">
    <source>
        <dbReference type="ARBA" id="ARBA00025772"/>
    </source>
</evidence>
<reference evidence="12 13" key="1">
    <citation type="submission" date="2019-12" db="EMBL/GenBank/DDBJ databases">
        <title>Neisseriaceae gen. nov. sp. Genome sequencing and assembly.</title>
        <authorList>
            <person name="Liu Z."/>
            <person name="Li A."/>
        </authorList>
    </citation>
    <scope>NUCLEOTIDE SEQUENCE [LARGE SCALE GENOMIC DNA]</scope>
    <source>
        <strain evidence="12 13">B2N2-7</strain>
    </source>
</reference>
<dbReference type="GO" id="GO:0015628">
    <property type="term" value="P:protein secretion by the type II secretion system"/>
    <property type="evidence" value="ECO:0007669"/>
    <property type="project" value="InterPro"/>
</dbReference>
<dbReference type="EMBL" id="WSSB01000011">
    <property type="protein sequence ID" value="MXR37724.1"/>
    <property type="molecule type" value="Genomic_DNA"/>
</dbReference>
<keyword evidence="4" id="KW-0488">Methylation</keyword>
<keyword evidence="7" id="KW-1133">Transmembrane helix</keyword>
<feature type="domain" description="General secretion pathway GspH" evidence="11">
    <location>
        <begin position="45"/>
        <end position="130"/>
    </location>
</feature>
<comment type="similarity">
    <text evidence="9">Belongs to the GSP H family.</text>
</comment>
<comment type="subcellular location">
    <subcellularLocation>
        <location evidence="1">Cell inner membrane</location>
        <topology evidence="1">Single-pass membrane protein</topology>
    </subcellularLocation>
</comment>
<sequence>MHARRGFTLIEMLVTLSVLAILLTLATPSLSAWFARARLAGATGSVTDTLRFARKQAITRQQPVWLQTRSGDDWSLIVSQNRGESCEQALACIRAADYRGVSLETQDLPAQIRFSPLKGLPQNAAGVALGEASWVLTQQNCRDSTIKLLPTGFIHASKGNCP</sequence>
<evidence type="ECO:0000256" key="7">
    <source>
        <dbReference type="ARBA" id="ARBA00022989"/>
    </source>
</evidence>
<keyword evidence="3" id="KW-1003">Cell membrane</keyword>
<evidence type="ECO:0000313" key="12">
    <source>
        <dbReference type="EMBL" id="MXR37724.1"/>
    </source>
</evidence>
<evidence type="ECO:0000256" key="6">
    <source>
        <dbReference type="ARBA" id="ARBA00022692"/>
    </source>
</evidence>